<dbReference type="AlphaFoldDB" id="A0A8R1IPT0"/>
<dbReference type="InterPro" id="IPR017983">
    <property type="entry name" value="GPCR_2_secretin-like_CS"/>
</dbReference>
<keyword evidence="7" id="KW-1185">Reference proteome</keyword>
<dbReference type="PANTHER" id="PTHR45620:SF42">
    <property type="entry name" value="G-PROTEIN COUPLED RECEPTOR SEB-2"/>
    <property type="match status" value="1"/>
</dbReference>
<dbReference type="Gene3D" id="1.20.1070.10">
    <property type="entry name" value="Rhodopsin 7-helix transmembrane proteins"/>
    <property type="match status" value="1"/>
</dbReference>
<comment type="subcellular location">
    <subcellularLocation>
        <location evidence="1">Membrane</location>
        <topology evidence="1">Multi-pass membrane protein</topology>
    </subcellularLocation>
</comment>
<dbReference type="EnsemblMetazoa" id="CJA39429.1">
    <property type="protein sequence ID" value="CJA39429.1"/>
    <property type="gene ID" value="WBGene00215276"/>
</dbReference>
<evidence type="ECO:0000313" key="7">
    <source>
        <dbReference type="Proteomes" id="UP000005237"/>
    </source>
</evidence>
<dbReference type="GO" id="GO:0007188">
    <property type="term" value="P:adenylate cyclase-modulating G protein-coupled receptor signaling pathway"/>
    <property type="evidence" value="ECO:0007669"/>
    <property type="project" value="TreeGrafter"/>
</dbReference>
<keyword evidence="4 5" id="KW-0472">Membrane</keyword>
<dbReference type="PANTHER" id="PTHR45620">
    <property type="entry name" value="PDF RECEPTOR-LIKE PROTEIN-RELATED"/>
    <property type="match status" value="1"/>
</dbReference>
<proteinExistence type="predicted"/>
<feature type="transmembrane region" description="Helical" evidence="5">
    <location>
        <begin position="26"/>
        <end position="44"/>
    </location>
</feature>
<accession>A0A8R1IPT0</accession>
<feature type="transmembrane region" description="Helical" evidence="5">
    <location>
        <begin position="65"/>
        <end position="83"/>
    </location>
</feature>
<dbReference type="Pfam" id="PF00002">
    <property type="entry name" value="7tm_2"/>
    <property type="match status" value="1"/>
</dbReference>
<dbReference type="GO" id="GO:0005886">
    <property type="term" value="C:plasma membrane"/>
    <property type="evidence" value="ECO:0007669"/>
    <property type="project" value="TreeGrafter"/>
</dbReference>
<evidence type="ECO:0000256" key="3">
    <source>
        <dbReference type="ARBA" id="ARBA00022989"/>
    </source>
</evidence>
<organism evidence="6 7">
    <name type="scientific">Caenorhabditis japonica</name>
    <dbReference type="NCBI Taxonomy" id="281687"/>
    <lineage>
        <taxon>Eukaryota</taxon>
        <taxon>Metazoa</taxon>
        <taxon>Ecdysozoa</taxon>
        <taxon>Nematoda</taxon>
        <taxon>Chromadorea</taxon>
        <taxon>Rhabditida</taxon>
        <taxon>Rhabditina</taxon>
        <taxon>Rhabditomorpha</taxon>
        <taxon>Rhabditoidea</taxon>
        <taxon>Rhabditidae</taxon>
        <taxon>Peloderinae</taxon>
        <taxon>Caenorhabditis</taxon>
    </lineage>
</organism>
<dbReference type="InterPro" id="IPR000832">
    <property type="entry name" value="GPCR_2_secretin-like"/>
</dbReference>
<evidence type="ECO:0000256" key="5">
    <source>
        <dbReference type="SAM" id="Phobius"/>
    </source>
</evidence>
<sequence length="160" mass="18363">MRHPPQQWHATHGVASLTHKFPLNPFNFLQLNLLILCVVVYILFQKLSCDPHLERMQYTKAVRGAFLLIPVFGVQQLLTIYRFNNTLYQVLDQASNGLQGMFVSIIVCYTNRSVLDCVSKSWSAFREKRALGAECRQRMSIQESGKLLLKSPQQSEHVVL</sequence>
<reference evidence="6" key="2">
    <citation type="submission" date="2022-06" db="UniProtKB">
        <authorList>
            <consortium name="EnsemblMetazoa"/>
        </authorList>
    </citation>
    <scope>IDENTIFICATION</scope>
    <source>
        <strain evidence="6">DF5081</strain>
    </source>
</reference>
<evidence type="ECO:0000256" key="1">
    <source>
        <dbReference type="ARBA" id="ARBA00004141"/>
    </source>
</evidence>
<evidence type="ECO:0000256" key="2">
    <source>
        <dbReference type="ARBA" id="ARBA00022692"/>
    </source>
</evidence>
<protein>
    <recommendedName>
        <fullName evidence="8">G-protein coupled receptors family 2 profile 2 domain-containing protein</fullName>
    </recommendedName>
</protein>
<dbReference type="GO" id="GO:0008528">
    <property type="term" value="F:G protein-coupled peptide receptor activity"/>
    <property type="evidence" value="ECO:0007669"/>
    <property type="project" value="TreeGrafter"/>
</dbReference>
<evidence type="ECO:0000256" key="4">
    <source>
        <dbReference type="ARBA" id="ARBA00023136"/>
    </source>
</evidence>
<reference evidence="7" key="1">
    <citation type="submission" date="2010-08" db="EMBL/GenBank/DDBJ databases">
        <authorList>
            <consortium name="Caenorhabditis japonica Sequencing Consortium"/>
            <person name="Wilson R.K."/>
        </authorList>
    </citation>
    <scope>NUCLEOTIDE SEQUENCE [LARGE SCALE GENOMIC DNA]</scope>
    <source>
        <strain evidence="7">DF5081</strain>
    </source>
</reference>
<dbReference type="InterPro" id="IPR050332">
    <property type="entry name" value="GPCR_2"/>
</dbReference>
<dbReference type="PROSITE" id="PS00650">
    <property type="entry name" value="G_PROTEIN_RECEP_F2_2"/>
    <property type="match status" value="1"/>
</dbReference>
<keyword evidence="3 5" id="KW-1133">Transmembrane helix</keyword>
<evidence type="ECO:0008006" key="8">
    <source>
        <dbReference type="Google" id="ProtNLM"/>
    </source>
</evidence>
<name>A0A8R1IPT0_CAEJA</name>
<keyword evidence="2 5" id="KW-0812">Transmembrane</keyword>
<dbReference type="Proteomes" id="UP000005237">
    <property type="component" value="Unassembled WGS sequence"/>
</dbReference>
<evidence type="ECO:0000313" key="6">
    <source>
        <dbReference type="EnsemblMetazoa" id="CJA39429.1"/>
    </source>
</evidence>